<organism evidence="2">
    <name type="scientific">Uncultured Desulfatiglans sp</name>
    <dbReference type="NCBI Taxonomy" id="1748965"/>
    <lineage>
        <taxon>Bacteria</taxon>
        <taxon>Pseudomonadati</taxon>
        <taxon>Thermodesulfobacteriota</taxon>
        <taxon>Desulfobacteria</taxon>
        <taxon>Desulfatiglandales</taxon>
        <taxon>Desulfatiglandaceae</taxon>
        <taxon>Desulfatiglans</taxon>
        <taxon>environmental samples</taxon>
    </lineage>
</organism>
<evidence type="ECO:0000256" key="1">
    <source>
        <dbReference type="SAM" id="MobiDB-lite"/>
    </source>
</evidence>
<evidence type="ECO:0000313" key="2">
    <source>
        <dbReference type="EMBL" id="VBB47708.1"/>
    </source>
</evidence>
<sequence>MGKKSSFRNGKRGCTGKSFPYSEGSIAGGRDPGTTLCLCRLFLFTEML</sequence>
<feature type="compositionally biased region" description="Basic residues" evidence="1">
    <location>
        <begin position="1"/>
        <end position="11"/>
    </location>
</feature>
<feature type="region of interest" description="Disordered" evidence="1">
    <location>
        <begin position="1"/>
        <end position="31"/>
    </location>
</feature>
<dbReference type="EMBL" id="UPXX01000032">
    <property type="protein sequence ID" value="VBB47708.1"/>
    <property type="molecule type" value="Genomic_DNA"/>
</dbReference>
<accession>A0A653AI52</accession>
<reference evidence="2" key="1">
    <citation type="submission" date="2018-07" db="EMBL/GenBank/DDBJ databases">
        <authorList>
            <consortium name="Genoscope - CEA"/>
            <person name="William W."/>
        </authorList>
    </citation>
    <scope>NUCLEOTIDE SEQUENCE</scope>
    <source>
        <strain evidence="2">IK1</strain>
    </source>
</reference>
<proteinExistence type="predicted"/>
<name>A0A653AI52_UNCDX</name>
<gene>
    <name evidence="2" type="ORF">TRIP_B50503</name>
</gene>
<protein>
    <submittedName>
        <fullName evidence="2">Uncharacterized protein</fullName>
    </submittedName>
</protein>
<dbReference type="AlphaFoldDB" id="A0A653AI52"/>